<protein>
    <recommendedName>
        <fullName evidence="7">SSD domain-containing protein</fullName>
    </recommendedName>
</protein>
<proteinExistence type="predicted"/>
<feature type="transmembrane region" description="Helical" evidence="6">
    <location>
        <begin position="281"/>
        <end position="304"/>
    </location>
</feature>
<keyword evidence="2" id="KW-1003">Cell membrane</keyword>
<comment type="caution">
    <text evidence="8">The sequence shown here is derived from an EMBL/GenBank/DDBJ whole genome shotgun (WGS) entry which is preliminary data.</text>
</comment>
<dbReference type="InterPro" id="IPR000731">
    <property type="entry name" value="SSD"/>
</dbReference>
<feature type="domain" description="SSD" evidence="7">
    <location>
        <begin position="252"/>
        <end position="379"/>
    </location>
</feature>
<sequence>MSEVSRNQSMKPFSERVANFTIVNRKLLAVLSAAISLLLATGIIRTSFDTSLEALLTESDPYLDELFLMDEAFPSPLEVRFAFVAGGSDTVFNSELLASIADLKDSYSAIPFADRLTTILDYVSPETQRRLFIKTLRSYSEEDLIEVADAALADRLLTANLLSDDAALTFAIIRMDSEGISADDRLDIANAALLLRDELRSRHPTVQILANSEVMLEQSSQQAMVDDLTNLMPFVVLACVLAICYCFRSATLGICILTHVLFTLLCTVGTLGYLGFSFNSISIIAPLVLVIVAVANSVHIISIYKQAMHRGSAKIDAMSESISQNFQPVSLAALTTAIGFSSLNMCSSPAIQEFGQIVALGIVFAYLLTLLLLPAVLIWMTSQREVIASSGVSFMEDTLQKISEFTRSKDVPIFWGCTFLAMATFALLPLNETDFNRLDFIAADTDIKQYYDEVSAHYNRGPALNYGIDIQAEWSAIEPDFLRRVEEFGFWLNEQPQVESSASVVDVVKTIHRVQNDHDETFNSVPDDFDTVANYLLAYALIQSDDFPLFSFVNTDFSMINLFVNAVPMSNQQLIDFDARVTEKFQQDFPEAELLHGSGILLFSRMDELVTIELLQGYSISLLLITISLIIGMRSFYFGMLSIIPNLLPATIVFGFWALFVGQLDPFVMMIFSISIGLVVDDTVHLLSHYLEKRRAGIDKTDSIDYAIKTAGPALSITTIVLALGTTILIGANTIYFQQAAKLLVPIVVLALLLDLFYLPTILRRFDNKFKTEKLVTS</sequence>
<evidence type="ECO:0000313" key="8">
    <source>
        <dbReference type="EMBL" id="PCI75304.1"/>
    </source>
</evidence>
<keyword evidence="4 6" id="KW-1133">Transmembrane helix</keyword>
<evidence type="ECO:0000256" key="3">
    <source>
        <dbReference type="ARBA" id="ARBA00022692"/>
    </source>
</evidence>
<keyword evidence="3 6" id="KW-0812">Transmembrane</keyword>
<evidence type="ECO:0000256" key="1">
    <source>
        <dbReference type="ARBA" id="ARBA00004651"/>
    </source>
</evidence>
<feature type="transmembrane region" description="Helical" evidence="6">
    <location>
        <begin position="325"/>
        <end position="345"/>
    </location>
</feature>
<keyword evidence="5 6" id="KW-0472">Membrane</keyword>
<dbReference type="PANTHER" id="PTHR33406:SF12">
    <property type="entry name" value="BLR2997 PROTEIN"/>
    <property type="match status" value="1"/>
</dbReference>
<feature type="transmembrane region" description="Helical" evidence="6">
    <location>
        <begin position="254"/>
        <end position="275"/>
    </location>
</feature>
<feature type="transmembrane region" description="Helical" evidence="6">
    <location>
        <begin position="643"/>
        <end position="661"/>
    </location>
</feature>
<comment type="subcellular location">
    <subcellularLocation>
        <location evidence="1">Cell membrane</location>
        <topology evidence="1">Multi-pass membrane protein</topology>
    </subcellularLocation>
</comment>
<dbReference type="PROSITE" id="PS50156">
    <property type="entry name" value="SSD"/>
    <property type="match status" value="1"/>
</dbReference>
<feature type="transmembrane region" description="Helical" evidence="6">
    <location>
        <begin position="712"/>
        <end position="737"/>
    </location>
</feature>
<evidence type="ECO:0000256" key="5">
    <source>
        <dbReference type="ARBA" id="ARBA00023136"/>
    </source>
</evidence>
<evidence type="ECO:0000256" key="6">
    <source>
        <dbReference type="SAM" id="Phobius"/>
    </source>
</evidence>
<dbReference type="Pfam" id="PF03176">
    <property type="entry name" value="MMPL"/>
    <property type="match status" value="2"/>
</dbReference>
<dbReference type="InterPro" id="IPR004869">
    <property type="entry name" value="MMPL_dom"/>
</dbReference>
<name>A0A2A4WYI4_9GAMM</name>
<evidence type="ECO:0000256" key="4">
    <source>
        <dbReference type="ARBA" id="ARBA00022989"/>
    </source>
</evidence>
<feature type="transmembrane region" description="Helical" evidence="6">
    <location>
        <begin position="357"/>
        <end position="380"/>
    </location>
</feature>
<organism evidence="8 9">
    <name type="scientific">SAR86 cluster bacterium</name>
    <dbReference type="NCBI Taxonomy" id="2030880"/>
    <lineage>
        <taxon>Bacteria</taxon>
        <taxon>Pseudomonadati</taxon>
        <taxon>Pseudomonadota</taxon>
        <taxon>Gammaproteobacteria</taxon>
        <taxon>SAR86 cluster</taxon>
    </lineage>
</organism>
<evidence type="ECO:0000259" key="7">
    <source>
        <dbReference type="PROSITE" id="PS50156"/>
    </source>
</evidence>
<reference evidence="9" key="1">
    <citation type="submission" date="2017-08" db="EMBL/GenBank/DDBJ databases">
        <title>A dynamic microbial community with high functional redundancy inhabits the cold, oxic subseafloor aquifer.</title>
        <authorList>
            <person name="Tully B.J."/>
            <person name="Wheat C.G."/>
            <person name="Glazer B.T."/>
            <person name="Huber J.A."/>
        </authorList>
    </citation>
    <scope>NUCLEOTIDE SEQUENCE [LARGE SCALE GENOMIC DNA]</scope>
</reference>
<evidence type="ECO:0000313" key="9">
    <source>
        <dbReference type="Proteomes" id="UP000218767"/>
    </source>
</evidence>
<feature type="transmembrane region" description="Helical" evidence="6">
    <location>
        <begin position="667"/>
        <end position="691"/>
    </location>
</feature>
<dbReference type="InterPro" id="IPR050545">
    <property type="entry name" value="Mycobact_MmpL"/>
</dbReference>
<dbReference type="Proteomes" id="UP000218767">
    <property type="component" value="Unassembled WGS sequence"/>
</dbReference>
<evidence type="ECO:0000256" key="2">
    <source>
        <dbReference type="ARBA" id="ARBA00022475"/>
    </source>
</evidence>
<dbReference type="EMBL" id="NVUL01000078">
    <property type="protein sequence ID" value="PCI75304.1"/>
    <property type="molecule type" value="Genomic_DNA"/>
</dbReference>
<dbReference type="SUPFAM" id="SSF82866">
    <property type="entry name" value="Multidrug efflux transporter AcrB transmembrane domain"/>
    <property type="match status" value="2"/>
</dbReference>
<gene>
    <name evidence="8" type="ORF">COB20_13220</name>
</gene>
<dbReference type="Gene3D" id="1.20.1640.10">
    <property type="entry name" value="Multidrug efflux transporter AcrB transmembrane domain"/>
    <property type="match status" value="2"/>
</dbReference>
<dbReference type="AlphaFoldDB" id="A0A2A4WYI4"/>
<feature type="transmembrane region" description="Helical" evidence="6">
    <location>
        <begin position="228"/>
        <end position="247"/>
    </location>
</feature>
<accession>A0A2A4WYI4</accession>
<feature type="transmembrane region" description="Helical" evidence="6">
    <location>
        <begin position="411"/>
        <end position="430"/>
    </location>
</feature>
<feature type="transmembrane region" description="Helical" evidence="6">
    <location>
        <begin position="614"/>
        <end position="631"/>
    </location>
</feature>
<dbReference type="PANTHER" id="PTHR33406">
    <property type="entry name" value="MEMBRANE PROTEIN MJ1562-RELATED"/>
    <property type="match status" value="1"/>
</dbReference>
<dbReference type="GO" id="GO:0005886">
    <property type="term" value="C:plasma membrane"/>
    <property type="evidence" value="ECO:0007669"/>
    <property type="project" value="UniProtKB-SubCell"/>
</dbReference>
<feature type="transmembrane region" description="Helical" evidence="6">
    <location>
        <begin position="743"/>
        <end position="763"/>
    </location>
</feature>